<organism evidence="2 3">
    <name type="scientific">Gottfriedia luciferensis</name>
    <dbReference type="NCBI Taxonomy" id="178774"/>
    <lineage>
        <taxon>Bacteria</taxon>
        <taxon>Bacillati</taxon>
        <taxon>Bacillota</taxon>
        <taxon>Bacilli</taxon>
        <taxon>Bacillales</taxon>
        <taxon>Bacillaceae</taxon>
        <taxon>Gottfriedia</taxon>
    </lineage>
</organism>
<dbReference type="InterPro" id="IPR016181">
    <property type="entry name" value="Acyl_CoA_acyltransferase"/>
</dbReference>
<evidence type="ECO:0000259" key="1">
    <source>
        <dbReference type="PROSITE" id="PS51186"/>
    </source>
</evidence>
<dbReference type="InterPro" id="IPR027365">
    <property type="entry name" value="GNAT_acetyltra_YdfB-like"/>
</dbReference>
<protein>
    <recommendedName>
        <fullName evidence="1">N-acetyltransferase domain-containing protein</fullName>
    </recommendedName>
</protein>
<keyword evidence="3" id="KW-1185">Reference proteome</keyword>
<dbReference type="Gene3D" id="3.40.630.110">
    <property type="entry name" value="GNAT acetyltransferase-like"/>
    <property type="match status" value="1"/>
</dbReference>
<evidence type="ECO:0000313" key="3">
    <source>
        <dbReference type="Proteomes" id="UP000094580"/>
    </source>
</evidence>
<gene>
    <name evidence="2" type="ORF">BED47_06125</name>
</gene>
<dbReference type="Proteomes" id="UP000094580">
    <property type="component" value="Unassembled WGS sequence"/>
</dbReference>
<reference evidence="2 3" key="1">
    <citation type="submission" date="2016-07" db="EMBL/GenBank/DDBJ databases">
        <authorList>
            <person name="Townsley L."/>
            <person name="Shank E.A."/>
        </authorList>
    </citation>
    <scope>NUCLEOTIDE SEQUENCE [LARGE SCALE GENOMIC DNA]</scope>
    <source>
        <strain evidence="2 3">CH01</strain>
    </source>
</reference>
<evidence type="ECO:0000313" key="2">
    <source>
        <dbReference type="EMBL" id="ODG91237.1"/>
    </source>
</evidence>
<comment type="caution">
    <text evidence="2">The sequence shown here is derived from an EMBL/GenBank/DDBJ whole genome shotgun (WGS) entry which is preliminary data.</text>
</comment>
<dbReference type="EMBL" id="MDKC01000023">
    <property type="protein sequence ID" value="ODG91237.1"/>
    <property type="molecule type" value="Genomic_DNA"/>
</dbReference>
<dbReference type="SUPFAM" id="SSF55729">
    <property type="entry name" value="Acyl-CoA N-acyltransferases (Nat)"/>
    <property type="match status" value="1"/>
</dbReference>
<accession>A0ABX2ZPB3</accession>
<proteinExistence type="predicted"/>
<dbReference type="RefSeq" id="WP_069034030.1">
    <property type="nucleotide sequence ID" value="NZ_MDKC01000023.1"/>
</dbReference>
<dbReference type="PROSITE" id="PS51186">
    <property type="entry name" value="GNAT"/>
    <property type="match status" value="1"/>
</dbReference>
<dbReference type="PANTHER" id="PTHR31143:SF2">
    <property type="entry name" value="FR47-LIKE DOMAIN-CONTAINING PROTEIN-RELATED"/>
    <property type="match status" value="1"/>
</dbReference>
<dbReference type="Pfam" id="PF12746">
    <property type="entry name" value="GNAT_acetyltran"/>
    <property type="match status" value="1"/>
</dbReference>
<dbReference type="InterPro" id="IPR000182">
    <property type="entry name" value="GNAT_dom"/>
</dbReference>
<dbReference type="Gene3D" id="3.40.630.30">
    <property type="match status" value="1"/>
</dbReference>
<dbReference type="InterPro" id="IPR042573">
    <property type="entry name" value="GNAT_acetyltra_N"/>
</dbReference>
<sequence>MIKLNNKEYKNIFPLIISINYTPTFVYSVLQEIVDGDVFVDHIETPKSIFIGTKSGFYCVIGETSNISFNYWIKEFYIDRVEEKELPFILYSSSGSWNQLINDLLNNKLTKLDRYSFTFKFKEEILDNYELPQDYSLKKIDENVLQSNVGFKPIYYKHYWDSVSNYLENGFGICVLHKEVSVCECTSVFANELFSEIDIATKEEYRGKGFAFIAAKMYIQDCINKGLAPRWECDIDNFGSIRLAEKLGFEEPIHYAVYFKE</sequence>
<feature type="domain" description="N-acetyltransferase" evidence="1">
    <location>
        <begin position="135"/>
        <end position="261"/>
    </location>
</feature>
<dbReference type="PANTHER" id="PTHR31143">
    <property type="match status" value="1"/>
</dbReference>
<name>A0ABX2ZPB3_9BACI</name>